<dbReference type="InterPro" id="IPR043729">
    <property type="entry name" value="DUF5672"/>
</dbReference>
<evidence type="ECO:0000313" key="2">
    <source>
        <dbReference type="EMBL" id="TKW55195.1"/>
    </source>
</evidence>
<accession>A0A4U6XHB9</accession>
<name>A0A4U6XHB9_9PEZI</name>
<dbReference type="AlphaFoldDB" id="A0A4U6XHB9"/>
<dbReference type="Pfam" id="PF18922">
    <property type="entry name" value="DUF5672"/>
    <property type="match status" value="1"/>
</dbReference>
<evidence type="ECO:0000313" key="3">
    <source>
        <dbReference type="Proteomes" id="UP000310108"/>
    </source>
</evidence>
<dbReference type="STRING" id="1306861.A0A4U6XHB9"/>
<dbReference type="OrthoDB" id="10025998at2759"/>
<proteinExistence type="predicted"/>
<evidence type="ECO:0000259" key="1">
    <source>
        <dbReference type="Pfam" id="PF18922"/>
    </source>
</evidence>
<protein>
    <recommendedName>
        <fullName evidence="1">DUF5672 domain-containing protein</fullName>
    </recommendedName>
</protein>
<reference evidence="2 3" key="1">
    <citation type="journal article" date="2019" name="PLoS ONE">
        <title>Comparative genome analysis indicates high evolutionary potential of pathogenicity genes in Colletotrichum tanaceti.</title>
        <authorList>
            <person name="Lelwala R.V."/>
            <person name="Korhonen P.K."/>
            <person name="Young N.D."/>
            <person name="Scott J.B."/>
            <person name="Ades P.A."/>
            <person name="Gasser R.B."/>
            <person name="Taylor P.W.J."/>
        </authorList>
    </citation>
    <scope>NUCLEOTIDE SEQUENCE [LARGE SCALE GENOMIC DNA]</scope>
    <source>
        <strain evidence="2">BRIP57314</strain>
    </source>
</reference>
<organism evidence="2 3">
    <name type="scientific">Colletotrichum tanaceti</name>
    <dbReference type="NCBI Taxonomy" id="1306861"/>
    <lineage>
        <taxon>Eukaryota</taxon>
        <taxon>Fungi</taxon>
        <taxon>Dikarya</taxon>
        <taxon>Ascomycota</taxon>
        <taxon>Pezizomycotina</taxon>
        <taxon>Sordariomycetes</taxon>
        <taxon>Hypocreomycetidae</taxon>
        <taxon>Glomerellales</taxon>
        <taxon>Glomerellaceae</taxon>
        <taxon>Colletotrichum</taxon>
        <taxon>Colletotrichum destructivum species complex</taxon>
    </lineage>
</organism>
<dbReference type="EMBL" id="PJEX01000108">
    <property type="protein sequence ID" value="TKW55195.1"/>
    <property type="molecule type" value="Genomic_DNA"/>
</dbReference>
<dbReference type="Proteomes" id="UP000310108">
    <property type="component" value="Unassembled WGS sequence"/>
</dbReference>
<sequence>MRSGGKKKQPGANAVEAFPQLDNTETHHHHHLMPRSSEQSRLSSEGGFYASDALHAMEKGLQGDRPFGNTVAVMMETNTSAVPNFVPLVLHFASVLGPDWPIVIVTLESTWVVPASPAFRRLMDADRIRVTYLPAATDFPNRYAVSVFLAGPWFWEQFVSADRMLIFQADSILCSKAPAKVEDFLEWDLLGAPIAAQFGVGYNGGLSLRNPKLMLDIVNDPSATFGPGDFEDQWFYKRAQERGAHLPTQRQAMRFAVETMYYKSPLGFHQASRFLKKHMNEFTEWCPELGMLSEMRFNE</sequence>
<gene>
    <name evidence="2" type="ORF">CTA1_1250</name>
</gene>
<comment type="caution">
    <text evidence="2">The sequence shown here is derived from an EMBL/GenBank/DDBJ whole genome shotgun (WGS) entry which is preliminary data.</text>
</comment>
<feature type="domain" description="DUF5672" evidence="1">
    <location>
        <begin position="128"/>
        <end position="269"/>
    </location>
</feature>
<keyword evidence="3" id="KW-1185">Reference proteome</keyword>